<reference evidence="1 2" key="1">
    <citation type="submission" date="2018-03" db="EMBL/GenBank/DDBJ databases">
        <title>Genomic Encyclopedia of Archaeal and Bacterial Type Strains, Phase II (KMG-II): from individual species to whole genera.</title>
        <authorList>
            <person name="Goeker M."/>
        </authorList>
    </citation>
    <scope>NUCLEOTIDE SEQUENCE [LARGE SCALE GENOMIC DNA]</scope>
    <source>
        <strain evidence="1 2">DSM 45348</strain>
    </source>
</reference>
<keyword evidence="2" id="KW-1185">Reference proteome</keyword>
<name>A0A2T0RF27_9ACTN</name>
<dbReference type="OrthoDB" id="5493262at2"/>
<protein>
    <recommendedName>
        <fullName evidence="3">DUF1684 domain-containing protein</fullName>
    </recommendedName>
</protein>
<dbReference type="PANTHER" id="PTHR41913">
    <property type="entry name" value="DUF1684 DOMAIN-CONTAINING PROTEIN"/>
    <property type="match status" value="1"/>
</dbReference>
<evidence type="ECO:0008006" key="3">
    <source>
        <dbReference type="Google" id="ProtNLM"/>
    </source>
</evidence>
<gene>
    <name evidence="1" type="ORF">CLV70_12817</name>
</gene>
<dbReference type="EMBL" id="PVZG01000028">
    <property type="protein sequence ID" value="PRY19804.1"/>
    <property type="molecule type" value="Genomic_DNA"/>
</dbReference>
<proteinExistence type="predicted"/>
<organism evidence="1 2">
    <name type="scientific">Pseudosporangium ferrugineum</name>
    <dbReference type="NCBI Taxonomy" id="439699"/>
    <lineage>
        <taxon>Bacteria</taxon>
        <taxon>Bacillati</taxon>
        <taxon>Actinomycetota</taxon>
        <taxon>Actinomycetes</taxon>
        <taxon>Micromonosporales</taxon>
        <taxon>Micromonosporaceae</taxon>
        <taxon>Pseudosporangium</taxon>
    </lineage>
</organism>
<dbReference type="Pfam" id="PF07920">
    <property type="entry name" value="DUF1684"/>
    <property type="match status" value="1"/>
</dbReference>
<dbReference type="AlphaFoldDB" id="A0A2T0RF27"/>
<comment type="caution">
    <text evidence="1">The sequence shown here is derived from an EMBL/GenBank/DDBJ whole genome shotgun (WGS) entry which is preliminary data.</text>
</comment>
<dbReference type="PANTHER" id="PTHR41913:SF1">
    <property type="entry name" value="DUF1684 DOMAIN-CONTAINING PROTEIN"/>
    <property type="match status" value="1"/>
</dbReference>
<dbReference type="InterPro" id="IPR012467">
    <property type="entry name" value="DUF1684"/>
</dbReference>
<evidence type="ECO:0000313" key="2">
    <source>
        <dbReference type="Proteomes" id="UP000239209"/>
    </source>
</evidence>
<evidence type="ECO:0000313" key="1">
    <source>
        <dbReference type="EMBL" id="PRY19804.1"/>
    </source>
</evidence>
<accession>A0A2T0RF27</accession>
<sequence length="277" mass="28882">METTTANDVPAEYETWRAARWAELTGPNGRAKVVAKAVISGPGPTAIPGVPGQWGTTASGALTVTATAADGVRVGDRAVDGTVEVPSGGPIGFAGPRTGFAGGGSGAYSLVVFDDRAPARSGLSGIDAYPYDPAWVHEGEYRAAPAGRSVEVERLTSPRSTGSIAAPVDLAVIIDGIEYLFTVLEEQPGQRLVVFTDDTSGDGTPAIGRWLRLPPREPGSRLIVDFNRATLSHHHLAPAVFTCPLAPPGNHLPLRVEAGERALTYDHPLDDTGSRTS</sequence>
<dbReference type="Proteomes" id="UP000239209">
    <property type="component" value="Unassembled WGS sequence"/>
</dbReference>
<dbReference type="RefSeq" id="WP_106130874.1">
    <property type="nucleotide sequence ID" value="NZ_PVZG01000028.1"/>
</dbReference>